<dbReference type="AlphaFoldDB" id="A0A7C9RCR3"/>
<sequence length="445" mass="48169">MSQIAVDALPKDMAESDIEKSTMRAVSVRILPFLILSYFICVLDRVNVSFAALTMNADLAFTPLIYAWGAGIFFIGYFILEVPSNIALHHFGARRWIARIMVTWGLISASMAFVSGPNSFYILRFLLGVAEAGFFPGIVLYLTYWYPAKYRARVMSAFILGAPLSAVFGGPVSGLLLEMNNMLGLKGWQWLFIIEGIPAAILGVVAFFYLTDRPSDAKWLDPEQKRWLEARLDGERSAKEAAHRMTLLQALKSPKVLALSFVYFGLLAGLYGIQFWLPQIVKGFGLTNVQTGFVSALPFAFGTIAMYLWGRRSDRAQERVWHIAIPLFVTAAALVGSAYAGSLPLTMVALIVAAVGGFAAFGLFWTLPTALLTGVAAAGGIALINSIGSLAGFGGPYLIGWVKELTGSTVTGLLVLAVLPVVAAFLVLVIGHDTKTEFAGDSKKV</sequence>
<comment type="function">
    <text evidence="7">Component of the tartrate utilization system and may allow entry of tartrate and tartrate dehydrogenase.</text>
</comment>
<dbReference type="GO" id="GO:0016020">
    <property type="term" value="C:membrane"/>
    <property type="evidence" value="ECO:0007669"/>
    <property type="project" value="UniProtKB-SubCell"/>
</dbReference>
<evidence type="ECO:0000256" key="3">
    <source>
        <dbReference type="ARBA" id="ARBA00022692"/>
    </source>
</evidence>
<feature type="transmembrane region" description="Helical" evidence="9">
    <location>
        <begin position="188"/>
        <end position="210"/>
    </location>
</feature>
<dbReference type="InterPro" id="IPR020846">
    <property type="entry name" value="MFS_dom"/>
</dbReference>
<feature type="domain" description="Major facilitator superfamily (MFS) profile" evidence="10">
    <location>
        <begin position="30"/>
        <end position="435"/>
    </location>
</feature>
<comment type="similarity">
    <text evidence="6">Belongs to the major facilitator superfamily. Phthalate permease family.</text>
</comment>
<evidence type="ECO:0000259" key="10">
    <source>
        <dbReference type="PROSITE" id="PS50850"/>
    </source>
</evidence>
<keyword evidence="4 9" id="KW-1133">Transmembrane helix</keyword>
<reference evidence="11" key="1">
    <citation type="submission" date="2020-02" db="EMBL/GenBank/DDBJ databases">
        <title>Draft genome sequence of Candidatus Afipia apatlaquensis IBT-C3, a potential strain for decolorization of textile dyes.</title>
        <authorList>
            <person name="Sanchez-Reyes A."/>
            <person name="Breton-Deval L."/>
            <person name="Mangelson H."/>
            <person name="Sanchez-Flores A."/>
        </authorList>
    </citation>
    <scope>NUCLEOTIDE SEQUENCE [LARGE SCALE GENOMIC DNA]</scope>
    <source>
        <strain evidence="11">IBT-C3</strain>
    </source>
</reference>
<dbReference type="SUPFAM" id="SSF103473">
    <property type="entry name" value="MFS general substrate transporter"/>
    <property type="match status" value="1"/>
</dbReference>
<dbReference type="Gene3D" id="1.20.1250.20">
    <property type="entry name" value="MFS general substrate transporter like domains"/>
    <property type="match status" value="2"/>
</dbReference>
<dbReference type="FunFam" id="1.20.1250.20:FF:000126">
    <property type="entry name" value="MFS transporter permease"/>
    <property type="match status" value="1"/>
</dbReference>
<dbReference type="Pfam" id="PF07690">
    <property type="entry name" value="MFS_1"/>
    <property type="match status" value="1"/>
</dbReference>
<feature type="transmembrane region" description="Helical" evidence="9">
    <location>
        <begin position="154"/>
        <end position="176"/>
    </location>
</feature>
<protein>
    <recommendedName>
        <fullName evidence="8">Putative tartrate transporter</fullName>
    </recommendedName>
</protein>
<organism evidence="11 12">
    <name type="scientific">Candidatus Afipia apatlaquensis</name>
    <dbReference type="NCBI Taxonomy" id="2712852"/>
    <lineage>
        <taxon>Bacteria</taxon>
        <taxon>Pseudomonadati</taxon>
        <taxon>Pseudomonadota</taxon>
        <taxon>Alphaproteobacteria</taxon>
        <taxon>Hyphomicrobiales</taxon>
        <taxon>Nitrobacteraceae</taxon>
        <taxon>Afipia</taxon>
    </lineage>
</organism>
<feature type="transmembrane region" description="Helical" evidence="9">
    <location>
        <begin position="347"/>
        <end position="367"/>
    </location>
</feature>
<feature type="transmembrane region" description="Helical" evidence="9">
    <location>
        <begin position="321"/>
        <end position="341"/>
    </location>
</feature>
<evidence type="ECO:0000256" key="2">
    <source>
        <dbReference type="ARBA" id="ARBA00022448"/>
    </source>
</evidence>
<evidence type="ECO:0000313" key="12">
    <source>
        <dbReference type="Proteomes" id="UP000480266"/>
    </source>
</evidence>
<dbReference type="EMBL" id="JAAMRR010000085">
    <property type="protein sequence ID" value="NGX93979.1"/>
    <property type="molecule type" value="Genomic_DNA"/>
</dbReference>
<accession>A0A7C9RCR3</accession>
<proteinExistence type="inferred from homology"/>
<evidence type="ECO:0000313" key="11">
    <source>
        <dbReference type="EMBL" id="NGX93979.1"/>
    </source>
</evidence>
<keyword evidence="5 9" id="KW-0472">Membrane</keyword>
<dbReference type="CDD" id="cd17319">
    <property type="entry name" value="MFS_ExuT_GudP_like"/>
    <property type="match status" value="1"/>
</dbReference>
<feature type="transmembrane region" description="Helical" evidence="9">
    <location>
        <begin position="289"/>
        <end position="309"/>
    </location>
</feature>
<feature type="transmembrane region" description="Helical" evidence="9">
    <location>
        <begin position="411"/>
        <end position="430"/>
    </location>
</feature>
<feature type="transmembrane region" description="Helical" evidence="9">
    <location>
        <begin position="121"/>
        <end position="142"/>
    </location>
</feature>
<evidence type="ECO:0000256" key="8">
    <source>
        <dbReference type="ARBA" id="ARBA00074139"/>
    </source>
</evidence>
<dbReference type="InterPro" id="IPR011701">
    <property type="entry name" value="MFS"/>
</dbReference>
<feature type="transmembrane region" description="Helical" evidence="9">
    <location>
        <begin position="30"/>
        <end position="53"/>
    </location>
</feature>
<feature type="transmembrane region" description="Helical" evidence="9">
    <location>
        <begin position="256"/>
        <end position="277"/>
    </location>
</feature>
<feature type="transmembrane region" description="Helical" evidence="9">
    <location>
        <begin position="96"/>
        <end position="115"/>
    </location>
</feature>
<dbReference type="Proteomes" id="UP000480266">
    <property type="component" value="Unassembled WGS sequence"/>
</dbReference>
<evidence type="ECO:0000256" key="6">
    <source>
        <dbReference type="ARBA" id="ARBA00038514"/>
    </source>
</evidence>
<keyword evidence="12" id="KW-1185">Reference proteome</keyword>
<dbReference type="PANTHER" id="PTHR43791:SF36">
    <property type="entry name" value="TRANSPORTER, PUTATIVE (AFU_ORTHOLOGUE AFUA_6G08340)-RELATED"/>
    <property type="match status" value="1"/>
</dbReference>
<dbReference type="FunFam" id="1.20.1250.20:FF:000018">
    <property type="entry name" value="MFS transporter permease"/>
    <property type="match status" value="1"/>
</dbReference>
<evidence type="ECO:0000256" key="4">
    <source>
        <dbReference type="ARBA" id="ARBA00022989"/>
    </source>
</evidence>
<dbReference type="PROSITE" id="PS50850">
    <property type="entry name" value="MFS"/>
    <property type="match status" value="1"/>
</dbReference>
<comment type="caution">
    <text evidence="11">The sequence shown here is derived from an EMBL/GenBank/DDBJ whole genome shotgun (WGS) entry which is preliminary data.</text>
</comment>
<evidence type="ECO:0000256" key="1">
    <source>
        <dbReference type="ARBA" id="ARBA00004141"/>
    </source>
</evidence>
<keyword evidence="2" id="KW-0813">Transport</keyword>
<gene>
    <name evidence="11" type="ORF">G4V63_01600</name>
</gene>
<feature type="transmembrane region" description="Helical" evidence="9">
    <location>
        <begin position="374"/>
        <end position="399"/>
    </location>
</feature>
<evidence type="ECO:0000256" key="7">
    <source>
        <dbReference type="ARBA" id="ARBA00058119"/>
    </source>
</evidence>
<evidence type="ECO:0000256" key="9">
    <source>
        <dbReference type="SAM" id="Phobius"/>
    </source>
</evidence>
<feature type="transmembrane region" description="Helical" evidence="9">
    <location>
        <begin position="65"/>
        <end position="84"/>
    </location>
</feature>
<comment type="subcellular location">
    <subcellularLocation>
        <location evidence="1">Membrane</location>
        <topology evidence="1">Multi-pass membrane protein</topology>
    </subcellularLocation>
</comment>
<name>A0A7C9RCR3_9BRAD</name>
<dbReference type="InterPro" id="IPR036259">
    <property type="entry name" value="MFS_trans_sf"/>
</dbReference>
<evidence type="ECO:0000256" key="5">
    <source>
        <dbReference type="ARBA" id="ARBA00023136"/>
    </source>
</evidence>
<dbReference type="PANTHER" id="PTHR43791">
    <property type="entry name" value="PERMEASE-RELATED"/>
    <property type="match status" value="1"/>
</dbReference>
<dbReference type="GO" id="GO:0022857">
    <property type="term" value="F:transmembrane transporter activity"/>
    <property type="evidence" value="ECO:0007669"/>
    <property type="project" value="InterPro"/>
</dbReference>
<keyword evidence="3 9" id="KW-0812">Transmembrane</keyword>